<evidence type="ECO:0000313" key="3">
    <source>
        <dbReference type="Proteomes" id="UP001644750"/>
    </source>
</evidence>
<sequence>MSENKKGPGSSLANSQGTNKNSYKLYHERNEESKMNVSTAISVLKNNIERYDEQMKMHGIMGGDLLDENPTISAMRKAVEILENIKIVYQKTVIPNELYRDGDIEHVKKGSAIGMADELINYIEFKDRYIFELDQKEIVGKLMIIDMRKGAENE</sequence>
<protein>
    <submittedName>
        <fullName evidence="2">Uncharacterized protein</fullName>
    </submittedName>
</protein>
<evidence type="ECO:0000313" key="2">
    <source>
        <dbReference type="EMBL" id="NSJ78966.1"/>
    </source>
</evidence>
<name>A0ABX2HWC2_ANAHA</name>
<comment type="caution">
    <text evidence="2">The sequence shown here is derived from an EMBL/GenBank/DDBJ whole genome shotgun (WGS) entry which is preliminary data.</text>
</comment>
<dbReference type="RefSeq" id="WP_173751727.1">
    <property type="nucleotide sequence ID" value="NZ_JAAITB010000008.1"/>
</dbReference>
<feature type="compositionally biased region" description="Polar residues" evidence="1">
    <location>
        <begin position="11"/>
        <end position="20"/>
    </location>
</feature>
<dbReference type="Proteomes" id="UP001644750">
    <property type="component" value="Unassembled WGS sequence"/>
</dbReference>
<dbReference type="EMBL" id="JAAITB010000008">
    <property type="protein sequence ID" value="NSJ78966.1"/>
    <property type="molecule type" value="Genomic_DNA"/>
</dbReference>
<reference evidence="2 3" key="1">
    <citation type="journal article" date="2020" name="Cell Host Microbe">
        <title>Functional and Genomic Variation between Human-Derived Isolates of Lachnospiraceae Reveals Inter- and Intra-Species Diversity.</title>
        <authorList>
            <person name="Sorbara M.T."/>
            <person name="Littmann E.R."/>
            <person name="Fontana E."/>
            <person name="Moody T.U."/>
            <person name="Kohout C.E."/>
            <person name="Gjonbalaj M."/>
            <person name="Eaton V."/>
            <person name="Seok R."/>
            <person name="Leiner I.M."/>
            <person name="Pamer E.G."/>
        </authorList>
    </citation>
    <scope>NUCLEOTIDE SEQUENCE [LARGE SCALE GENOMIC DNA]</scope>
    <source>
        <strain evidence="2 3">MSK.14.57</strain>
    </source>
</reference>
<accession>A0ABX2HWC2</accession>
<feature type="region of interest" description="Disordered" evidence="1">
    <location>
        <begin position="1"/>
        <end position="20"/>
    </location>
</feature>
<evidence type="ECO:0000256" key="1">
    <source>
        <dbReference type="SAM" id="MobiDB-lite"/>
    </source>
</evidence>
<gene>
    <name evidence="2" type="ORF">G5A72_05055</name>
</gene>
<organism evidence="2 3">
    <name type="scientific">Anaerostipes hadrus</name>
    <dbReference type="NCBI Taxonomy" id="649756"/>
    <lineage>
        <taxon>Bacteria</taxon>
        <taxon>Bacillati</taxon>
        <taxon>Bacillota</taxon>
        <taxon>Clostridia</taxon>
        <taxon>Lachnospirales</taxon>
        <taxon>Lachnospiraceae</taxon>
        <taxon>Anaerostipes</taxon>
    </lineage>
</organism>
<keyword evidence="3" id="KW-1185">Reference proteome</keyword>
<proteinExistence type="predicted"/>